<dbReference type="Gene3D" id="2.60.40.10">
    <property type="entry name" value="Immunoglobulins"/>
    <property type="match status" value="13"/>
</dbReference>
<sequence length="2296" mass="250714">MLKRHSKKFASILFLVLGLVTMFTTTNPVTAEKREQMNISTIRNTTGETNPINFVMFDLENAHVKNALTEAPFDVENYDLASMSYGDASKLYLTLKNLADADDSGLSLADVGIISEDKVTKSDNSSSSLFTNVATFTDDNQEHPHQYILYELNRAGAQSYAEPKLIDYDNLDRESELEEGDDVDFVTVTPKTNYPLGSYHFIKTDGTNPLPGATFAIFNYNDSFDPAHFDFSTLFNSESNEFDSTKLPTGVTAVTHEVEGQKKPAPLTSTSNDEGLVFFGDIDWASYTKPNFFVIETNAPNKYHLNTTPLIFSFSESASNGSTVITGDNPAEVANEPLDEILGRANFTKVRNADFSNPLAALEGATFDLYSYSVPTGIDFSAPVTDNPTFDGKGQRVVDEGGTPVSQISNPDGSFSFDFNYGIPDKVGEDVGPKYYYLVERTAPNKYVQLTLAVPFTLTPENNYTLNSGTPQQIANTPEEVEGEAYFVKQSTNGTHLAGAQFELYSYDPDEWKASDADKMALITAENPIPTVDVDGALVPAPGVTKVGDAVTSGENGTFSFKNLGLGHEFDADGNHRYYYWVEVKKPELGVGFVDPVVTTANFFELNTAYRAYPATTPVASEANPQPVINVPLRNYEGAAYFRKVITDTAVQLPGAKFQLFSIDDDYDVVANSDNLDWAKTDEHGIKPVQLGEEGNKSDAIVTSDEYGNFSFVGIPLGLADEATDIPQRFFVVELNKPAVPLDQQTTIDGFADRAAIPFTLTQASPVFPTSIPEIIGNDPIETKFGEIDFTKYSISKGVRDEEGLAGATFKVYKTNKEQTISSKKSVGTVGLSDVNGKVHIEGIPTGSSMETSTKYYYVEEVTAPDTHIKSTEKHYFSITNTNGVLTYGGSDFETNATLEATDLDFDNEEIIQEYGNAHFKKVIAGTDTGLGGATFDLYRTEEANTTTNSDPIMTGLTSSTVAGKLGELFINEIPLWMTDQAKDAAHFYLVETGKPTLNGKQDVADFETNNDPIYFTLDTDNDFSFSSAEEPAKIDNTPIGHAYFAKVDAGDEKAPLPGAMFELRKAAPDQTEPNVNDPVIASTVSSEEVGHEGEISFPTIPLDDNNTGNFYVIETDAPTGYETPTTDDSKFYRFFTLNEENNFTVNDINNPFENTQTRETAHIEFKKVIEGTTEGLPGATFELRKAAAGQTVPDANDELVEVLNEGGESVNPVTSSAAIGSEGKISFDFDLGTVNANANASYNYYVIETGRSTSTDTVFEKPDATNSKFYRFFTLNKENNFSYVPTAFSDIYNIENQPLSGSAHFKKVLASNHDVALAGAEFKLFSYDPTEFNPEEASYAELIDNGSSIGTAVSTEDGSFNFANLTLNMATDNNVNNVTHFYVVETALPDIPDSESTKKPATVGFLPLEETRPTLFTLNADKLSNFKENGDLFTTTDPQLIENTAVDEIRGNAYFKKVATEGKFKNGLPGAEFKLHEISKTDFDDKNTDANDLAGTNAITKTSSNVAGHIGELWFENLDLGTTHDADNTHYYYLEESSAPTDYSLNSRSGIFFKLGDGENTLHLNENSAVSPLEIKNAPALLNGSAYFMKHDDKGRALQGATFEVRNANDNTVVAQATSDADGNISFDSAHENALPLGLVDAEDNNRRDFYLIETATPDDKYVVDNTKHQFSLSSAQLTYELTAPIINAPIKMWGSANFTKVDSNQPDNTLAGATFELWETSVAGKQQPVGTEPIATVTTKADGKVTFNKNIPLGTKVDESNEHHFYLIETNAPAGYKLETAPLYFSLGALENDAVNTTYPASGTEKIDNDPIGNAYFKKVEANTGNALPGATFELYRDNDNDGKASAGDGDPIATRVSTATGEMSFTNIDIPKNSINNYYLVETAAPFGFEKLEAPYFFKLNADYTFATVAKPTEITNTRIPVPTDPITKKEASGNPSYDFTGLETTKSWILNVNLPQTLSKMDSMNIADNYAKNWKFIVGSTQIIATMKDGSVRTLVPGVDYTETATPAANKVTWNFWKDGKPVAADAQIADVQSLQVTYSTQVTPPANGPWHGLVSSYIEDPSKNTATLTYQPTNGPEVSYDDKAEVWTGGQHFMKQDPEKNLLNNAQFVVYRVVNGKNEYLKYVKVGNDARGKVTWVAKQSQATKIKSGEGWPDDHAKTSKKGKFSVTGLADGDYWIKETKAPSLGSGISFDLLKEPAKFTITKDSWNGSTITITNVLTIWDPSTGGDDPKPKPHKPTPKPKKPIVVVPLPGNNTFPVTGGMVVTSMFILAGIWIITIALRIVKTKKVEDN</sequence>
<feature type="domain" description="SpaA-like prealbumin fold" evidence="4">
    <location>
        <begin position="2098"/>
        <end position="2218"/>
    </location>
</feature>
<proteinExistence type="predicted"/>
<evidence type="ECO:0000259" key="4">
    <source>
        <dbReference type="Pfam" id="PF17802"/>
    </source>
</evidence>
<feature type="domain" description="SpaA-like prealbumin fold" evidence="4">
    <location>
        <begin position="197"/>
        <end position="325"/>
    </location>
</feature>
<evidence type="ECO:0000313" key="5">
    <source>
        <dbReference type="EMBL" id="QBO36369.1"/>
    </source>
</evidence>
<feature type="region of interest" description="Disordered" evidence="1">
    <location>
        <begin position="2228"/>
        <end position="2249"/>
    </location>
</feature>
<dbReference type="RefSeq" id="WP_133363446.1">
    <property type="nucleotide sequence ID" value="NZ_CP037940.1"/>
</dbReference>
<dbReference type="Proteomes" id="UP000292886">
    <property type="component" value="Chromosome"/>
</dbReference>
<feature type="domain" description="SpaA-like prealbumin fold" evidence="4">
    <location>
        <begin position="1045"/>
        <end position="1127"/>
    </location>
</feature>
<organism evidence="5 6">
    <name type="scientific">Periweissella cryptocerci</name>
    <dbReference type="NCBI Taxonomy" id="2506420"/>
    <lineage>
        <taxon>Bacteria</taxon>
        <taxon>Bacillati</taxon>
        <taxon>Bacillota</taxon>
        <taxon>Bacilli</taxon>
        <taxon>Lactobacillales</taxon>
        <taxon>Lactobacillaceae</taxon>
        <taxon>Periweissella</taxon>
    </lineage>
</organism>
<dbReference type="Pfam" id="PF17802">
    <property type="entry name" value="SpaA"/>
    <property type="match status" value="7"/>
</dbReference>
<evidence type="ECO:0000256" key="3">
    <source>
        <dbReference type="SAM" id="SignalP"/>
    </source>
</evidence>
<feature type="domain" description="SpaA-like prealbumin fold" evidence="4">
    <location>
        <begin position="1589"/>
        <end position="1684"/>
    </location>
</feature>
<dbReference type="InterPro" id="IPR013783">
    <property type="entry name" value="Ig-like_fold"/>
</dbReference>
<keyword evidence="6" id="KW-1185">Reference proteome</keyword>
<feature type="transmembrane region" description="Helical" evidence="2">
    <location>
        <begin position="2265"/>
        <end position="2288"/>
    </location>
</feature>
<dbReference type="OrthoDB" id="9809073at2"/>
<evidence type="ECO:0000313" key="6">
    <source>
        <dbReference type="Proteomes" id="UP000292886"/>
    </source>
</evidence>
<dbReference type="KEGG" id="wei:EQG49_07785"/>
<keyword evidence="3" id="KW-0732">Signal</keyword>
<keyword evidence="2" id="KW-1133">Transmembrane helix</keyword>
<keyword evidence="2" id="KW-0812">Transmembrane</keyword>
<evidence type="ECO:0000256" key="2">
    <source>
        <dbReference type="SAM" id="Phobius"/>
    </source>
</evidence>
<keyword evidence="2" id="KW-0472">Membrane</keyword>
<dbReference type="EMBL" id="CP037940">
    <property type="protein sequence ID" value="QBO36369.1"/>
    <property type="molecule type" value="Genomic_DNA"/>
</dbReference>
<dbReference type="InterPro" id="IPR041033">
    <property type="entry name" value="SpaA_PFL_dom_1"/>
</dbReference>
<protein>
    <recommendedName>
        <fullName evidence="4">SpaA-like prealbumin fold domain-containing protein</fullName>
    </recommendedName>
</protein>
<feature type="domain" description="SpaA-like prealbumin fold" evidence="4">
    <location>
        <begin position="799"/>
        <end position="885"/>
    </location>
</feature>
<accession>A0A4P6YUA7</accession>
<feature type="domain" description="SpaA-like prealbumin fold" evidence="4">
    <location>
        <begin position="1696"/>
        <end position="1790"/>
    </location>
</feature>
<reference evidence="6" key="1">
    <citation type="submission" date="2019-03" db="EMBL/GenBank/DDBJ databases">
        <title>Weissella sp. 26KH-42 Genome sequencing.</title>
        <authorList>
            <person name="Heo J."/>
            <person name="Kim S.-J."/>
            <person name="Kim J.-S."/>
            <person name="Hong S.-B."/>
            <person name="Kwon S.-W."/>
        </authorList>
    </citation>
    <scope>NUCLEOTIDE SEQUENCE [LARGE SCALE GENOMIC DNA]</scope>
    <source>
        <strain evidence="6">26KH-42</strain>
    </source>
</reference>
<evidence type="ECO:0000256" key="1">
    <source>
        <dbReference type="SAM" id="MobiDB-lite"/>
    </source>
</evidence>
<gene>
    <name evidence="5" type="ORF">EQG49_07785</name>
</gene>
<name>A0A4P6YUA7_9LACO</name>
<feature type="domain" description="SpaA-like prealbumin fold" evidence="4">
    <location>
        <begin position="1818"/>
        <end position="1908"/>
    </location>
</feature>
<feature type="chain" id="PRO_5020246944" description="SpaA-like prealbumin fold domain-containing protein" evidence="3">
    <location>
        <begin position="32"/>
        <end position="2296"/>
    </location>
</feature>
<feature type="compositionally biased region" description="Basic residues" evidence="1">
    <location>
        <begin position="2238"/>
        <end position="2248"/>
    </location>
</feature>
<feature type="signal peptide" evidence="3">
    <location>
        <begin position="1"/>
        <end position="31"/>
    </location>
</feature>